<keyword evidence="6 12" id="KW-0812">Transmembrane</keyword>
<evidence type="ECO:0000256" key="9">
    <source>
        <dbReference type="ARBA" id="ARBA00023136"/>
    </source>
</evidence>
<keyword evidence="7 12" id="KW-1133">Transmembrane helix</keyword>
<dbReference type="AlphaFoldDB" id="A0A9P4UW75"/>
<evidence type="ECO:0000256" key="2">
    <source>
        <dbReference type="ARBA" id="ARBA00004651"/>
    </source>
</evidence>
<evidence type="ECO:0000256" key="6">
    <source>
        <dbReference type="ARBA" id="ARBA00022692"/>
    </source>
</evidence>
<feature type="transmembrane region" description="Helical" evidence="12">
    <location>
        <begin position="375"/>
        <end position="396"/>
    </location>
</feature>
<protein>
    <recommendedName>
        <fullName evidence="3">Molybdate-anion transporter</fullName>
    </recommendedName>
    <alternativeName>
        <fullName evidence="10">Major facilitator superfamily domain-containing protein 5</fullName>
    </alternativeName>
    <alternativeName>
        <fullName evidence="11">Molybdate transporter 2 homolog</fullName>
    </alternativeName>
</protein>
<dbReference type="Gene3D" id="1.20.1250.20">
    <property type="entry name" value="MFS general substrate transporter like domains"/>
    <property type="match status" value="1"/>
</dbReference>
<evidence type="ECO:0000256" key="11">
    <source>
        <dbReference type="ARBA" id="ARBA00032555"/>
    </source>
</evidence>
<evidence type="ECO:0000256" key="7">
    <source>
        <dbReference type="ARBA" id="ARBA00022989"/>
    </source>
</evidence>
<dbReference type="GO" id="GO:0015098">
    <property type="term" value="F:molybdate ion transmembrane transporter activity"/>
    <property type="evidence" value="ECO:0007669"/>
    <property type="project" value="InterPro"/>
</dbReference>
<comment type="caution">
    <text evidence="13">The sequence shown here is derived from an EMBL/GenBank/DDBJ whole genome shotgun (WGS) entry which is preliminary data.</text>
</comment>
<keyword evidence="5" id="KW-1003">Cell membrane</keyword>
<dbReference type="OrthoDB" id="263957at2759"/>
<dbReference type="CDD" id="cd17487">
    <property type="entry name" value="MFS_MFSD5_like"/>
    <property type="match status" value="1"/>
</dbReference>
<dbReference type="InterPro" id="IPR036259">
    <property type="entry name" value="MFS_trans_sf"/>
</dbReference>
<reference evidence="13" key="1">
    <citation type="journal article" date="2020" name="Stud. Mycol.">
        <title>101 Dothideomycetes genomes: a test case for predicting lifestyles and emergence of pathogens.</title>
        <authorList>
            <person name="Haridas S."/>
            <person name="Albert R."/>
            <person name="Binder M."/>
            <person name="Bloem J."/>
            <person name="Labutti K."/>
            <person name="Salamov A."/>
            <person name="Andreopoulos B."/>
            <person name="Baker S."/>
            <person name="Barry K."/>
            <person name="Bills G."/>
            <person name="Bluhm B."/>
            <person name="Cannon C."/>
            <person name="Castanera R."/>
            <person name="Culley D."/>
            <person name="Daum C."/>
            <person name="Ezra D."/>
            <person name="Gonzalez J."/>
            <person name="Henrissat B."/>
            <person name="Kuo A."/>
            <person name="Liang C."/>
            <person name="Lipzen A."/>
            <person name="Lutzoni F."/>
            <person name="Magnuson J."/>
            <person name="Mondo S."/>
            <person name="Nolan M."/>
            <person name="Ohm R."/>
            <person name="Pangilinan J."/>
            <person name="Park H.-J."/>
            <person name="Ramirez L."/>
            <person name="Alfaro M."/>
            <person name="Sun H."/>
            <person name="Tritt A."/>
            <person name="Yoshinaga Y."/>
            <person name="Zwiers L.-H."/>
            <person name="Turgeon B."/>
            <person name="Goodwin S."/>
            <person name="Spatafora J."/>
            <person name="Crous P."/>
            <person name="Grigoriev I."/>
        </authorList>
    </citation>
    <scope>NUCLEOTIDE SEQUENCE</scope>
    <source>
        <strain evidence="13">CBS 125425</strain>
    </source>
</reference>
<keyword evidence="9 12" id="KW-0472">Membrane</keyword>
<organism evidence="13 14">
    <name type="scientific">Polyplosphaeria fusca</name>
    <dbReference type="NCBI Taxonomy" id="682080"/>
    <lineage>
        <taxon>Eukaryota</taxon>
        <taxon>Fungi</taxon>
        <taxon>Dikarya</taxon>
        <taxon>Ascomycota</taxon>
        <taxon>Pezizomycotina</taxon>
        <taxon>Dothideomycetes</taxon>
        <taxon>Pleosporomycetidae</taxon>
        <taxon>Pleosporales</taxon>
        <taxon>Tetraplosphaeriaceae</taxon>
        <taxon>Polyplosphaeria</taxon>
    </lineage>
</organism>
<feature type="transmembrane region" description="Helical" evidence="12">
    <location>
        <begin position="187"/>
        <end position="206"/>
    </location>
</feature>
<feature type="transmembrane region" description="Helical" evidence="12">
    <location>
        <begin position="438"/>
        <end position="458"/>
    </location>
</feature>
<comment type="function">
    <text evidence="1">Mediates high-affinity intracellular uptake of the rare oligo-element molybdenum.</text>
</comment>
<feature type="non-terminal residue" evidence="13">
    <location>
        <position position="459"/>
    </location>
</feature>
<evidence type="ECO:0000313" key="14">
    <source>
        <dbReference type="Proteomes" id="UP000799444"/>
    </source>
</evidence>
<evidence type="ECO:0000313" key="13">
    <source>
        <dbReference type="EMBL" id="KAF2727528.1"/>
    </source>
</evidence>
<dbReference type="GO" id="GO:0006811">
    <property type="term" value="P:monoatomic ion transport"/>
    <property type="evidence" value="ECO:0007669"/>
    <property type="project" value="UniProtKB-KW"/>
</dbReference>
<keyword evidence="4" id="KW-0813">Transport</keyword>
<sequence>MDLYRATFVASLCVNSLVFIRSCRTRKTSGEEVSEKLEHQARDIDGHRLRLFKWRFLPIYLLVNGADWLQGPYIYPIYKDEKGLPETLVAALFLVGFLSGGVSASFVGALADRCGRRAACLAYCVIYALSCLTLLVDYIPLLFAGRVLGGISATLLYSVFESWMVAEFNRLLPDEPGSTLSDIFSSMTMLNSLVAIIAGIIAEWVFRVFGTAKAPFLTATACLAMAFMAISRLWGENYGLSAHGEDGMPETAALLGDQQDSEPKTTRSVLATIAQDSKILCLALASCVFEGSLFLFIFFKFPALTFSHNLAGSSSDLPFGLIFAILMCSMMFGSMIYNNISTSSSSISSSCILSCSLAIAALAFFIPTRIRDERVTLWCFCAFEICCGLYYPSMAYLKGKLIEDGSRATVYGILRIPLNIFVVAALSTTKEGMGHRDLVFTTCSMLLLLGAVVVRKYLS</sequence>
<evidence type="ECO:0000256" key="5">
    <source>
        <dbReference type="ARBA" id="ARBA00022475"/>
    </source>
</evidence>
<feature type="transmembrane region" description="Helical" evidence="12">
    <location>
        <begin position="319"/>
        <end position="338"/>
    </location>
</feature>
<dbReference type="SUPFAM" id="SSF103473">
    <property type="entry name" value="MFS general substrate transporter"/>
    <property type="match status" value="1"/>
</dbReference>
<name>A0A9P4UW75_9PLEO</name>
<proteinExistence type="predicted"/>
<dbReference type="Proteomes" id="UP000799444">
    <property type="component" value="Unassembled WGS sequence"/>
</dbReference>
<evidence type="ECO:0000256" key="3">
    <source>
        <dbReference type="ARBA" id="ARBA00021242"/>
    </source>
</evidence>
<dbReference type="PANTHER" id="PTHR23516">
    <property type="entry name" value="SAM (S-ADENOSYL METHIONINE) TRANSPORTER"/>
    <property type="match status" value="1"/>
</dbReference>
<dbReference type="PANTHER" id="PTHR23516:SF1">
    <property type="entry name" value="MOLYBDATE-ANION TRANSPORTER"/>
    <property type="match status" value="1"/>
</dbReference>
<dbReference type="EMBL" id="ML996327">
    <property type="protein sequence ID" value="KAF2727528.1"/>
    <property type="molecule type" value="Genomic_DNA"/>
</dbReference>
<comment type="subcellular location">
    <subcellularLocation>
        <location evidence="2">Cell membrane</location>
        <topology evidence="2">Multi-pass membrane protein</topology>
    </subcellularLocation>
</comment>
<dbReference type="InterPro" id="IPR008509">
    <property type="entry name" value="MOT2/MFSD5"/>
</dbReference>
<feature type="transmembrane region" description="Helical" evidence="12">
    <location>
        <begin position="87"/>
        <end position="111"/>
    </location>
</feature>
<feature type="transmembrane region" description="Helical" evidence="12">
    <location>
        <begin position="57"/>
        <end position="75"/>
    </location>
</feature>
<dbReference type="GO" id="GO:0005886">
    <property type="term" value="C:plasma membrane"/>
    <property type="evidence" value="ECO:0007669"/>
    <property type="project" value="UniProtKB-SubCell"/>
</dbReference>
<feature type="transmembrane region" description="Helical" evidence="12">
    <location>
        <begin position="408"/>
        <end position="426"/>
    </location>
</feature>
<evidence type="ECO:0000256" key="4">
    <source>
        <dbReference type="ARBA" id="ARBA00022448"/>
    </source>
</evidence>
<evidence type="ECO:0000256" key="1">
    <source>
        <dbReference type="ARBA" id="ARBA00003019"/>
    </source>
</evidence>
<accession>A0A9P4UW75</accession>
<feature type="transmembrane region" description="Helical" evidence="12">
    <location>
        <begin position="279"/>
        <end position="299"/>
    </location>
</feature>
<keyword evidence="8" id="KW-0406">Ion transport</keyword>
<feature type="transmembrane region" description="Helical" evidence="12">
    <location>
        <begin position="212"/>
        <end position="230"/>
    </location>
</feature>
<feature type="transmembrane region" description="Helical" evidence="12">
    <location>
        <begin position="350"/>
        <end position="369"/>
    </location>
</feature>
<gene>
    <name evidence="13" type="ORF">EJ04DRAFT_478887</name>
</gene>
<evidence type="ECO:0000256" key="10">
    <source>
        <dbReference type="ARBA" id="ARBA00030646"/>
    </source>
</evidence>
<evidence type="ECO:0000256" key="8">
    <source>
        <dbReference type="ARBA" id="ARBA00023065"/>
    </source>
</evidence>
<keyword evidence="14" id="KW-1185">Reference proteome</keyword>
<dbReference type="Pfam" id="PF05631">
    <property type="entry name" value="MFS_5"/>
    <property type="match status" value="1"/>
</dbReference>
<evidence type="ECO:0000256" key="12">
    <source>
        <dbReference type="SAM" id="Phobius"/>
    </source>
</evidence>
<feature type="transmembrane region" description="Helical" evidence="12">
    <location>
        <begin position="118"/>
        <end position="141"/>
    </location>
</feature>